<comment type="caution">
    <text evidence="1">The sequence shown here is derived from an EMBL/GenBank/DDBJ whole genome shotgun (WGS) entry which is preliminary data.</text>
</comment>
<gene>
    <name evidence="1" type="ORF">M231_06677</name>
</gene>
<dbReference type="Proteomes" id="UP000289152">
    <property type="component" value="Unassembled WGS sequence"/>
</dbReference>
<protein>
    <submittedName>
        <fullName evidence="1">Uncharacterized protein</fullName>
    </submittedName>
</protein>
<accession>A0A4Q1BB51</accession>
<evidence type="ECO:0000313" key="2">
    <source>
        <dbReference type="Proteomes" id="UP000289152"/>
    </source>
</evidence>
<name>A0A4Q1BB51_TREME</name>
<dbReference type="AlphaFoldDB" id="A0A4Q1BB51"/>
<keyword evidence="2" id="KW-1185">Reference proteome</keyword>
<proteinExistence type="predicted"/>
<dbReference type="InParanoid" id="A0A4Q1BB51"/>
<organism evidence="1 2">
    <name type="scientific">Tremella mesenterica</name>
    <name type="common">Jelly fungus</name>
    <dbReference type="NCBI Taxonomy" id="5217"/>
    <lineage>
        <taxon>Eukaryota</taxon>
        <taxon>Fungi</taxon>
        <taxon>Dikarya</taxon>
        <taxon>Basidiomycota</taxon>
        <taxon>Agaricomycotina</taxon>
        <taxon>Tremellomycetes</taxon>
        <taxon>Tremellales</taxon>
        <taxon>Tremellaceae</taxon>
        <taxon>Tremella</taxon>
    </lineage>
</organism>
<dbReference type="VEuPathDB" id="FungiDB:TREMEDRAFT_62049"/>
<sequence length="218" mass="25044">MFSTIQEGFGLLKEVEESSNDDNYPGEGDISQDGVCVDNEEIPDKFEVQRIQFLSELQPQGGIHQATLGYFPYTYVLISANSDTDYSEWPEPNSPRECSEEIRTFSGRVERNNNVDETIIHLIDTFERDPAGIMYLEESVFHVTGDPYVTGDHPNYIITMSQYQVSKIETYPNTDTVSREQLLKGKELVDIDYEDKDESIPPFKIHNIYVNQDLSRYC</sequence>
<evidence type="ECO:0000313" key="1">
    <source>
        <dbReference type="EMBL" id="RXK36029.1"/>
    </source>
</evidence>
<reference evidence="1 2" key="1">
    <citation type="submission" date="2016-06" db="EMBL/GenBank/DDBJ databases">
        <title>Evolution of pathogenesis and genome organization in the Tremellales.</title>
        <authorList>
            <person name="Cuomo C."/>
            <person name="Litvintseva A."/>
            <person name="Heitman J."/>
            <person name="Chen Y."/>
            <person name="Sun S."/>
            <person name="Springer D."/>
            <person name="Dromer F."/>
            <person name="Young S."/>
            <person name="Zeng Q."/>
            <person name="Chapman S."/>
            <person name="Gujja S."/>
            <person name="Saif S."/>
            <person name="Birren B."/>
        </authorList>
    </citation>
    <scope>NUCLEOTIDE SEQUENCE [LARGE SCALE GENOMIC DNA]</scope>
    <source>
        <strain evidence="1 2">ATCC 28783</strain>
    </source>
</reference>
<dbReference type="EMBL" id="SDIL01000111">
    <property type="protein sequence ID" value="RXK36029.1"/>
    <property type="molecule type" value="Genomic_DNA"/>
</dbReference>